<dbReference type="Pfam" id="PF13508">
    <property type="entry name" value="Acetyltransf_7"/>
    <property type="match status" value="1"/>
</dbReference>
<dbReference type="VEuPathDB" id="GiardiaDB:QR46_1152"/>
<protein>
    <submittedName>
        <fullName evidence="2">Acetyltransferase</fullName>
    </submittedName>
</protein>
<organism evidence="2 3">
    <name type="scientific">Giardia duodenalis assemblage B</name>
    <dbReference type="NCBI Taxonomy" id="1394984"/>
    <lineage>
        <taxon>Eukaryota</taxon>
        <taxon>Metamonada</taxon>
        <taxon>Diplomonadida</taxon>
        <taxon>Hexamitidae</taxon>
        <taxon>Giardiinae</taxon>
        <taxon>Giardia</taxon>
    </lineage>
</organism>
<proteinExistence type="predicted"/>
<keyword evidence="2" id="KW-0808">Transferase</keyword>
<dbReference type="CDD" id="cd04301">
    <property type="entry name" value="NAT_SF"/>
    <property type="match status" value="1"/>
</dbReference>
<dbReference type="PROSITE" id="PS51186">
    <property type="entry name" value="GNAT"/>
    <property type="match status" value="1"/>
</dbReference>
<accession>A0A132NXR0</accession>
<gene>
    <name evidence="2" type="ORF">QR46_1152</name>
</gene>
<sequence length="156" mass="18142">MKTPALLLHCRRVDPEERYKLLGLLYICIEADYEKFWGKERAYRFTHSAVLRECMDKNIETTYVAESYNGLLAFAVTTATEVLYLVVLPQFRGKGVGRRLLSFVEGTMFLGAHRLEARINKLNRSGLELFLSNGWRLSIHKETDEEVTLALERRHF</sequence>
<dbReference type="GO" id="GO:0016747">
    <property type="term" value="F:acyltransferase activity, transferring groups other than amino-acyl groups"/>
    <property type="evidence" value="ECO:0007669"/>
    <property type="project" value="InterPro"/>
</dbReference>
<dbReference type="Proteomes" id="UP000070089">
    <property type="component" value="Unassembled WGS sequence"/>
</dbReference>
<dbReference type="EMBL" id="JXTI01000021">
    <property type="protein sequence ID" value="KWX14858.1"/>
    <property type="molecule type" value="Genomic_DNA"/>
</dbReference>
<evidence type="ECO:0000259" key="1">
    <source>
        <dbReference type="PROSITE" id="PS51186"/>
    </source>
</evidence>
<dbReference type="InterPro" id="IPR016181">
    <property type="entry name" value="Acyl_CoA_acyltransferase"/>
</dbReference>
<evidence type="ECO:0000313" key="3">
    <source>
        <dbReference type="Proteomes" id="UP000070089"/>
    </source>
</evidence>
<dbReference type="OrthoDB" id="7305308at2759"/>
<feature type="domain" description="N-acetyltransferase" evidence="1">
    <location>
        <begin position="8"/>
        <end position="154"/>
    </location>
</feature>
<dbReference type="Gene3D" id="3.40.630.30">
    <property type="match status" value="1"/>
</dbReference>
<comment type="caution">
    <text evidence="2">The sequence shown here is derived from an EMBL/GenBank/DDBJ whole genome shotgun (WGS) entry which is preliminary data.</text>
</comment>
<reference evidence="2 3" key="1">
    <citation type="journal article" date="2015" name="Mol. Biochem. Parasitol.">
        <title>Identification of polymorphic genes for use in assemblage B genotyping assays through comparative genomics of multiple assemblage B Giardia duodenalis isolates.</title>
        <authorList>
            <person name="Wielinga C."/>
            <person name="Thompson R.C."/>
            <person name="Monis P."/>
            <person name="Ryan U."/>
        </authorList>
    </citation>
    <scope>NUCLEOTIDE SEQUENCE [LARGE SCALE GENOMIC DNA]</scope>
    <source>
        <strain evidence="2 3">BAH15c1</strain>
    </source>
</reference>
<dbReference type="AlphaFoldDB" id="A0A132NXR0"/>
<dbReference type="SUPFAM" id="SSF55729">
    <property type="entry name" value="Acyl-CoA N-acyltransferases (Nat)"/>
    <property type="match status" value="1"/>
</dbReference>
<dbReference type="InterPro" id="IPR000182">
    <property type="entry name" value="GNAT_dom"/>
</dbReference>
<evidence type="ECO:0000313" key="2">
    <source>
        <dbReference type="EMBL" id="KWX14858.1"/>
    </source>
</evidence>
<name>A0A132NXR0_GIAIN</name>